<dbReference type="PANTHER" id="PTHR13832:SF827">
    <property type="entry name" value="PROTEIN PHOSPHATASE 1L"/>
    <property type="match status" value="1"/>
</dbReference>
<evidence type="ECO:0000313" key="2">
    <source>
        <dbReference type="EMBL" id="RPF49304.1"/>
    </source>
</evidence>
<proteinExistence type="predicted"/>
<dbReference type="InterPro" id="IPR036457">
    <property type="entry name" value="PPM-type-like_dom_sf"/>
</dbReference>
<organism evidence="2 3">
    <name type="scientific">Thermodesulfitimonas autotrophica</name>
    <dbReference type="NCBI Taxonomy" id="1894989"/>
    <lineage>
        <taxon>Bacteria</taxon>
        <taxon>Bacillati</taxon>
        <taxon>Bacillota</taxon>
        <taxon>Clostridia</taxon>
        <taxon>Thermoanaerobacterales</taxon>
        <taxon>Thermoanaerobacteraceae</taxon>
        <taxon>Thermodesulfitimonas</taxon>
    </lineage>
</organism>
<dbReference type="InterPro" id="IPR001932">
    <property type="entry name" value="PPM-type_phosphatase-like_dom"/>
</dbReference>
<feature type="domain" description="PPM-type phosphatase" evidence="1">
    <location>
        <begin position="2"/>
        <end position="234"/>
    </location>
</feature>
<evidence type="ECO:0000313" key="3">
    <source>
        <dbReference type="Proteomes" id="UP000282654"/>
    </source>
</evidence>
<dbReference type="PANTHER" id="PTHR13832">
    <property type="entry name" value="PROTEIN PHOSPHATASE 2C"/>
    <property type="match status" value="1"/>
</dbReference>
<gene>
    <name evidence="2" type="ORF">EDD75_0109</name>
</gene>
<name>A0A3N5AWG0_9THEO</name>
<dbReference type="SUPFAM" id="SSF81606">
    <property type="entry name" value="PP2C-like"/>
    <property type="match status" value="1"/>
</dbReference>
<comment type="caution">
    <text evidence="2">The sequence shown here is derived from an EMBL/GenBank/DDBJ whole genome shotgun (WGS) entry which is preliminary data.</text>
</comment>
<evidence type="ECO:0000259" key="1">
    <source>
        <dbReference type="PROSITE" id="PS51746"/>
    </source>
</evidence>
<keyword evidence="3" id="KW-1185">Reference proteome</keyword>
<dbReference type="CDD" id="cd00143">
    <property type="entry name" value="PP2Cc"/>
    <property type="match status" value="1"/>
</dbReference>
<dbReference type="Pfam" id="PF13672">
    <property type="entry name" value="PP2C_2"/>
    <property type="match status" value="1"/>
</dbReference>
<dbReference type="AlphaFoldDB" id="A0A3N5AWG0"/>
<protein>
    <submittedName>
        <fullName evidence="2">Protein phosphatase</fullName>
    </submittedName>
</protein>
<sequence length="236" mass="25382">MEWAAVTDRGLYREKNEDAYLALPECGLFAVADGLGGHLAGEVASRVALESFAAAMGCWEGDDPVTALTRAAAAANEAVYQLAQTNPEYKDMGTTLTACILRDGELFWVHVGDSRGYLIREQEIAPFTRDHSLYTEFLREGQLAAGEAEVYPGRNVLTRALGVEPTVAADTGRLSLEAGDVVLLCTDGLTLHLDETDIIGVVSRGMVAQQAEELVRLALERGGRDNVTVILIKITA</sequence>
<reference evidence="2 3" key="1">
    <citation type="submission" date="2018-11" db="EMBL/GenBank/DDBJ databases">
        <title>Genomic Encyclopedia of Type Strains, Phase IV (KMG-IV): sequencing the most valuable type-strain genomes for metagenomic binning, comparative biology and taxonomic classification.</title>
        <authorList>
            <person name="Goeker M."/>
        </authorList>
    </citation>
    <scope>NUCLEOTIDE SEQUENCE [LARGE SCALE GENOMIC DNA]</scope>
    <source>
        <strain evidence="2 3">DSM 102936</strain>
    </source>
</reference>
<dbReference type="NCBIfam" id="NF033484">
    <property type="entry name" value="Stp1_PP2C_phos"/>
    <property type="match status" value="1"/>
</dbReference>
<dbReference type="Gene3D" id="3.60.40.10">
    <property type="entry name" value="PPM-type phosphatase domain"/>
    <property type="match status" value="1"/>
</dbReference>
<dbReference type="InterPro" id="IPR015655">
    <property type="entry name" value="PP2C"/>
</dbReference>
<dbReference type="PROSITE" id="PS51746">
    <property type="entry name" value="PPM_2"/>
    <property type="match status" value="1"/>
</dbReference>
<dbReference type="EMBL" id="RKRE01000001">
    <property type="protein sequence ID" value="RPF49304.1"/>
    <property type="molecule type" value="Genomic_DNA"/>
</dbReference>
<accession>A0A3N5AWG0</accession>
<dbReference type="SMART" id="SM00331">
    <property type="entry name" value="PP2C_SIG"/>
    <property type="match status" value="1"/>
</dbReference>
<dbReference type="Proteomes" id="UP000282654">
    <property type="component" value="Unassembled WGS sequence"/>
</dbReference>
<dbReference type="SMART" id="SM00332">
    <property type="entry name" value="PP2Cc"/>
    <property type="match status" value="1"/>
</dbReference>
<dbReference type="GO" id="GO:0004722">
    <property type="term" value="F:protein serine/threonine phosphatase activity"/>
    <property type="evidence" value="ECO:0007669"/>
    <property type="project" value="InterPro"/>
</dbReference>